<dbReference type="EMBL" id="LXWW01000113">
    <property type="protein sequence ID" value="OAO15853.1"/>
    <property type="molecule type" value="Genomic_DNA"/>
</dbReference>
<dbReference type="GO" id="GO:0005737">
    <property type="term" value="C:cytoplasm"/>
    <property type="evidence" value="ECO:0007669"/>
    <property type="project" value="TreeGrafter"/>
</dbReference>
<dbReference type="SMART" id="SM00325">
    <property type="entry name" value="RhoGEF"/>
    <property type="match status" value="1"/>
</dbReference>
<gene>
    <name evidence="3" type="ORF">AV274_2435</name>
</gene>
<evidence type="ECO:0000259" key="1">
    <source>
        <dbReference type="PROSITE" id="PS50010"/>
    </source>
</evidence>
<dbReference type="AlphaFoldDB" id="A0A196SFR5"/>
<dbReference type="InterPro" id="IPR035899">
    <property type="entry name" value="DBL_dom_sf"/>
</dbReference>
<comment type="caution">
    <text evidence="3">The sequence shown here is derived from an EMBL/GenBank/DDBJ whole genome shotgun (WGS) entry which is preliminary data.</text>
</comment>
<evidence type="ECO:0000313" key="4">
    <source>
        <dbReference type="Proteomes" id="UP000078348"/>
    </source>
</evidence>
<reference evidence="3 4" key="1">
    <citation type="submission" date="2016-05" db="EMBL/GenBank/DDBJ databases">
        <title>Nuclear genome of Blastocystis sp. subtype 1 NandII.</title>
        <authorList>
            <person name="Gentekaki E."/>
            <person name="Curtis B."/>
            <person name="Stairs C."/>
            <person name="Eme L."/>
            <person name="Herman E."/>
            <person name="Klimes V."/>
            <person name="Arias M.C."/>
            <person name="Elias M."/>
            <person name="Hilliou F."/>
            <person name="Klute M."/>
            <person name="Malik S.-B."/>
            <person name="Pightling A."/>
            <person name="Rachubinski R."/>
            <person name="Salas D."/>
            <person name="Schlacht A."/>
            <person name="Suga H."/>
            <person name="Archibald J."/>
            <person name="Ball S.G."/>
            <person name="Clark G."/>
            <person name="Dacks J."/>
            <person name="Van Der Giezen M."/>
            <person name="Tsaousis A."/>
            <person name="Roger A."/>
        </authorList>
    </citation>
    <scope>NUCLEOTIDE SEQUENCE [LARGE SCALE GENOMIC DNA]</scope>
    <source>
        <strain evidence="4">ATCC 50177 / NandII</strain>
    </source>
</reference>
<dbReference type="STRING" id="478820.A0A196SFR5"/>
<dbReference type="SUPFAM" id="SSF48065">
    <property type="entry name" value="DBL homology domain (DH-domain)"/>
    <property type="match status" value="1"/>
</dbReference>
<dbReference type="PROSITE" id="PS00741">
    <property type="entry name" value="DH_1"/>
    <property type="match status" value="1"/>
</dbReference>
<feature type="domain" description="DH" evidence="1">
    <location>
        <begin position="7"/>
        <end position="194"/>
    </location>
</feature>
<dbReference type="PROSITE" id="PS50020">
    <property type="entry name" value="WW_DOMAIN_2"/>
    <property type="match status" value="2"/>
</dbReference>
<dbReference type="PANTHER" id="PTHR12673">
    <property type="entry name" value="FACIOGENITAL DYSPLASIA PROTEIN"/>
    <property type="match status" value="1"/>
</dbReference>
<feature type="domain" description="WW" evidence="2">
    <location>
        <begin position="455"/>
        <end position="488"/>
    </location>
</feature>
<dbReference type="SUPFAM" id="SSF51045">
    <property type="entry name" value="WW domain"/>
    <property type="match status" value="2"/>
</dbReference>
<dbReference type="SMART" id="SM00456">
    <property type="entry name" value="WW"/>
    <property type="match status" value="2"/>
</dbReference>
<dbReference type="PROSITE" id="PS50010">
    <property type="entry name" value="DH_2"/>
    <property type="match status" value="1"/>
</dbReference>
<dbReference type="GO" id="GO:0035556">
    <property type="term" value="P:intracellular signal transduction"/>
    <property type="evidence" value="ECO:0007669"/>
    <property type="project" value="InterPro"/>
</dbReference>
<dbReference type="InterPro" id="IPR001331">
    <property type="entry name" value="GDS_CDC24_CS"/>
</dbReference>
<feature type="domain" description="WW" evidence="2">
    <location>
        <begin position="418"/>
        <end position="451"/>
    </location>
</feature>
<dbReference type="OrthoDB" id="660555at2759"/>
<dbReference type="CDD" id="cd00201">
    <property type="entry name" value="WW"/>
    <property type="match status" value="2"/>
</dbReference>
<dbReference type="PANTHER" id="PTHR12673:SF159">
    <property type="entry name" value="LD03170P"/>
    <property type="match status" value="1"/>
</dbReference>
<dbReference type="Pfam" id="PF00621">
    <property type="entry name" value="RhoGEF"/>
    <property type="match status" value="1"/>
</dbReference>
<name>A0A196SFR5_BLAHN</name>
<dbReference type="InterPro" id="IPR000219">
    <property type="entry name" value="DH_dom"/>
</dbReference>
<dbReference type="InterPro" id="IPR001202">
    <property type="entry name" value="WW_dom"/>
</dbReference>
<dbReference type="InterPro" id="IPR051092">
    <property type="entry name" value="FYVE_RhoGEF_PH"/>
</dbReference>
<organism evidence="3 4">
    <name type="scientific">Blastocystis sp. subtype 1 (strain ATCC 50177 / NandII)</name>
    <dbReference type="NCBI Taxonomy" id="478820"/>
    <lineage>
        <taxon>Eukaryota</taxon>
        <taxon>Sar</taxon>
        <taxon>Stramenopiles</taxon>
        <taxon>Bigyra</taxon>
        <taxon>Opalozoa</taxon>
        <taxon>Opalinata</taxon>
        <taxon>Blastocystidae</taxon>
        <taxon>Blastocystis</taxon>
    </lineage>
</organism>
<proteinExistence type="predicted"/>
<dbReference type="Gene3D" id="2.20.70.10">
    <property type="match status" value="1"/>
</dbReference>
<dbReference type="Gene3D" id="1.20.900.10">
    <property type="entry name" value="Dbl homology (DH) domain"/>
    <property type="match status" value="1"/>
</dbReference>
<sequence>MSDVLKKRGFVCKEIVDTEERYVRDLEVIINVFMDPMKRKRIVSEELIMGIFGNIPILLNINKKLLESLNAAVKRDSDSPDYVNANLGAVLLKFCPFFKMYSNYCKLQTKATAAIRELKKTSKFANFYNACRKNPACRGMELTSFLIMPVQRIPRYQLLLKELQKRTPADHPDMPFIQKALALIATVAQECDSAMKGDKETSLKLSIQNSLGTKFNLMKASRRLLQYTPCVWVYHHKHIPVTAFLFSDLLIFTNQFENDVDLNVIAKYELYMFEYAYKPVTPTAVTASNVFERFFLEFDKPETARGWYDALSTSLEGVLKRTIGTTCEVCFGPLKPAFCCHCIKCDRICCEHCCGYINTQDRMTASKNMACLSCVTYNNKILSQNTIIRELIQSTNSANRRDFIQPSFVCNLNRKTQVSLPEGWEACILGDSRVYYFNREKWLSSWSLPKEDFANDAPYGWQKYYDEKEHGFYYNTKTKEAAYTRPEKQVVVSMDCPGCGYVITKVDMKRGHCPCCNTCLKGAF</sequence>
<accession>A0A196SFR5</accession>
<evidence type="ECO:0000313" key="3">
    <source>
        <dbReference type="EMBL" id="OAO15853.1"/>
    </source>
</evidence>
<keyword evidence="4" id="KW-1185">Reference proteome</keyword>
<dbReference type="GO" id="GO:0005085">
    <property type="term" value="F:guanyl-nucleotide exchange factor activity"/>
    <property type="evidence" value="ECO:0007669"/>
    <property type="project" value="InterPro"/>
</dbReference>
<dbReference type="InterPro" id="IPR036020">
    <property type="entry name" value="WW_dom_sf"/>
</dbReference>
<protein>
    <submittedName>
        <fullName evidence="3">Guanine nucleotide exchange factor for Rho/Rac/Cdc42-like GTPase</fullName>
    </submittedName>
</protein>
<dbReference type="Proteomes" id="UP000078348">
    <property type="component" value="Unassembled WGS sequence"/>
</dbReference>
<dbReference type="CDD" id="cd00160">
    <property type="entry name" value="RhoGEF"/>
    <property type="match status" value="1"/>
</dbReference>
<evidence type="ECO:0000259" key="2">
    <source>
        <dbReference type="PROSITE" id="PS50020"/>
    </source>
</evidence>
<dbReference type="PROSITE" id="PS01159">
    <property type="entry name" value="WW_DOMAIN_1"/>
    <property type="match status" value="1"/>
</dbReference>